<evidence type="ECO:0000256" key="7">
    <source>
        <dbReference type="ARBA" id="ARBA00047899"/>
    </source>
</evidence>
<dbReference type="PROSITE" id="PS00107">
    <property type="entry name" value="PROTEIN_KINASE_ATP"/>
    <property type="match status" value="1"/>
</dbReference>
<keyword evidence="10" id="KW-1133">Transmembrane helix</keyword>
<accession>K9XTL1</accession>
<feature type="domain" description="Protein kinase" evidence="11">
    <location>
        <begin position="17"/>
        <end position="282"/>
    </location>
</feature>
<dbReference type="GO" id="GO:0005524">
    <property type="term" value="F:ATP binding"/>
    <property type="evidence" value="ECO:0007669"/>
    <property type="project" value="UniProtKB-UniRule"/>
</dbReference>
<dbReference type="EC" id="2.7.11.1" evidence="1"/>
<keyword evidence="3" id="KW-0808">Transferase</keyword>
<dbReference type="PROSITE" id="PS50011">
    <property type="entry name" value="PROTEIN_KINASE_DOM"/>
    <property type="match status" value="1"/>
</dbReference>
<evidence type="ECO:0000256" key="3">
    <source>
        <dbReference type="ARBA" id="ARBA00022679"/>
    </source>
</evidence>
<evidence type="ECO:0000256" key="9">
    <source>
        <dbReference type="PROSITE-ProRule" id="PRU10141"/>
    </source>
</evidence>
<dbReference type="InterPro" id="IPR008266">
    <property type="entry name" value="Tyr_kinase_AS"/>
</dbReference>
<dbReference type="AlphaFoldDB" id="K9XTL1"/>
<evidence type="ECO:0000256" key="2">
    <source>
        <dbReference type="ARBA" id="ARBA00022527"/>
    </source>
</evidence>
<keyword evidence="13" id="KW-1185">Reference proteome</keyword>
<keyword evidence="10" id="KW-0812">Transmembrane</keyword>
<evidence type="ECO:0000256" key="5">
    <source>
        <dbReference type="ARBA" id="ARBA00022777"/>
    </source>
</evidence>
<comment type="catalytic activity">
    <reaction evidence="7">
        <text>L-threonyl-[protein] + ATP = O-phospho-L-threonyl-[protein] + ADP + H(+)</text>
        <dbReference type="Rhea" id="RHEA:46608"/>
        <dbReference type="Rhea" id="RHEA-COMP:11060"/>
        <dbReference type="Rhea" id="RHEA-COMP:11605"/>
        <dbReference type="ChEBI" id="CHEBI:15378"/>
        <dbReference type="ChEBI" id="CHEBI:30013"/>
        <dbReference type="ChEBI" id="CHEBI:30616"/>
        <dbReference type="ChEBI" id="CHEBI:61977"/>
        <dbReference type="ChEBI" id="CHEBI:456216"/>
        <dbReference type="EC" id="2.7.11.1"/>
    </reaction>
</comment>
<protein>
    <recommendedName>
        <fullName evidence="1">non-specific serine/threonine protein kinase</fullName>
        <ecNumber evidence="1">2.7.11.1</ecNumber>
    </recommendedName>
</protein>
<dbReference type="PANTHER" id="PTHR24363">
    <property type="entry name" value="SERINE/THREONINE PROTEIN KINASE"/>
    <property type="match status" value="1"/>
</dbReference>
<dbReference type="PROSITE" id="PS00109">
    <property type="entry name" value="PROTEIN_KINASE_TYR"/>
    <property type="match status" value="1"/>
</dbReference>
<dbReference type="GO" id="GO:0004674">
    <property type="term" value="F:protein serine/threonine kinase activity"/>
    <property type="evidence" value="ECO:0007669"/>
    <property type="project" value="UniProtKB-KW"/>
</dbReference>
<keyword evidence="2 12" id="KW-0723">Serine/threonine-protein kinase</keyword>
<keyword evidence="6 9" id="KW-0067">ATP-binding</keyword>
<dbReference type="InterPro" id="IPR017441">
    <property type="entry name" value="Protein_kinase_ATP_BS"/>
</dbReference>
<keyword evidence="4 9" id="KW-0547">Nucleotide-binding</keyword>
<feature type="transmembrane region" description="Helical" evidence="10">
    <location>
        <begin position="323"/>
        <end position="341"/>
    </location>
</feature>
<evidence type="ECO:0000256" key="8">
    <source>
        <dbReference type="ARBA" id="ARBA00048679"/>
    </source>
</evidence>
<proteinExistence type="predicted"/>
<comment type="catalytic activity">
    <reaction evidence="8">
        <text>L-seryl-[protein] + ATP = O-phospho-L-seryl-[protein] + ADP + H(+)</text>
        <dbReference type="Rhea" id="RHEA:17989"/>
        <dbReference type="Rhea" id="RHEA-COMP:9863"/>
        <dbReference type="Rhea" id="RHEA-COMP:11604"/>
        <dbReference type="ChEBI" id="CHEBI:15378"/>
        <dbReference type="ChEBI" id="CHEBI:29999"/>
        <dbReference type="ChEBI" id="CHEBI:30616"/>
        <dbReference type="ChEBI" id="CHEBI:83421"/>
        <dbReference type="ChEBI" id="CHEBI:456216"/>
        <dbReference type="EC" id="2.7.11.1"/>
    </reaction>
</comment>
<reference evidence="13" key="1">
    <citation type="journal article" date="2013" name="Proc. Natl. Acad. Sci. U.S.A.">
        <title>Improving the coverage of the cyanobacterial phylum using diversity-driven genome sequencing.</title>
        <authorList>
            <person name="Shih P.M."/>
            <person name="Wu D."/>
            <person name="Latifi A."/>
            <person name="Axen S.D."/>
            <person name="Fewer D.P."/>
            <person name="Talla E."/>
            <person name="Calteau A."/>
            <person name="Cai F."/>
            <person name="Tandeau de Marsac N."/>
            <person name="Rippka R."/>
            <person name="Herdman M."/>
            <person name="Sivonen K."/>
            <person name="Coursin T."/>
            <person name="Laurent T."/>
            <person name="Goodwin L."/>
            <person name="Nolan M."/>
            <person name="Davenport K.W."/>
            <person name="Han C.S."/>
            <person name="Rubin E.M."/>
            <person name="Eisen J.A."/>
            <person name="Woyke T."/>
            <person name="Gugger M."/>
            <person name="Kerfeld C.A."/>
        </authorList>
    </citation>
    <scope>NUCLEOTIDE SEQUENCE [LARGE SCALE GENOMIC DNA]</scope>
    <source>
        <strain evidence="13">ATCC 29371 / PCC 7437</strain>
    </source>
</reference>
<dbReference type="Gene3D" id="1.10.510.10">
    <property type="entry name" value="Transferase(Phosphotransferase) domain 1"/>
    <property type="match status" value="1"/>
</dbReference>
<dbReference type="SUPFAM" id="SSF56112">
    <property type="entry name" value="Protein kinase-like (PK-like)"/>
    <property type="match status" value="1"/>
</dbReference>
<feature type="binding site" evidence="9">
    <location>
        <position position="47"/>
    </location>
    <ligand>
        <name>ATP</name>
        <dbReference type="ChEBI" id="CHEBI:30616"/>
    </ligand>
</feature>
<dbReference type="PATRIC" id="fig|111780.3.peg.1926"/>
<dbReference type="OrthoDB" id="507628at2"/>
<dbReference type="STRING" id="111780.Sta7437_1842"/>
<dbReference type="InterPro" id="IPR000719">
    <property type="entry name" value="Prot_kinase_dom"/>
</dbReference>
<evidence type="ECO:0000256" key="4">
    <source>
        <dbReference type="ARBA" id="ARBA00022741"/>
    </source>
</evidence>
<gene>
    <name evidence="12" type="ordered locus">Sta7437_1842</name>
</gene>
<dbReference type="Pfam" id="PF00069">
    <property type="entry name" value="Pkinase"/>
    <property type="match status" value="1"/>
</dbReference>
<dbReference type="Proteomes" id="UP000010473">
    <property type="component" value="Chromosome"/>
</dbReference>
<name>K9XTL1_STAC7</name>
<dbReference type="PANTHER" id="PTHR24363:SF0">
    <property type="entry name" value="SERINE_THREONINE KINASE LIKE DOMAIN CONTAINING 1"/>
    <property type="match status" value="1"/>
</dbReference>
<keyword evidence="10" id="KW-0472">Membrane</keyword>
<organism evidence="12 13">
    <name type="scientific">Stanieria cyanosphaera (strain ATCC 29371 / PCC 7437)</name>
    <dbReference type="NCBI Taxonomy" id="111780"/>
    <lineage>
        <taxon>Bacteria</taxon>
        <taxon>Bacillati</taxon>
        <taxon>Cyanobacteriota</taxon>
        <taxon>Cyanophyceae</taxon>
        <taxon>Pleurocapsales</taxon>
        <taxon>Dermocarpellaceae</taxon>
        <taxon>Stanieria</taxon>
    </lineage>
</organism>
<sequence length="362" mass="41691">MDYLSEILPGTLIERRYRVKRTIGQGGMGRTYLVADEQRFNKLCVLKEFAPRDLEASFVNKSRELFEREARVLNKIDHPQIPKFLGWFTELGRLLLVQEYIDGYTYAELLQQRQQEGKTFSETEVIQWLKDLLPVLSYIHAHNIIHRDISPDNIMLPIGSDKPMLIDFGLVNKQAITQLTASHNSLQIPTAVGKIGYSPSEQINEGKYYFNSDLYALAVTALVLLIGKHPQTFFDNFKLKWYWQDFVTIREDFGNIIDKMLARVPQERYQSAQEVLMALSTISTDNFAYASLTPTTFLEPFSDNYSLENTVEPVKNKTKKTQIIVLICLVFSIISVILAWHSPYINGLCNIFNNCVKKTELE</sequence>
<evidence type="ECO:0000313" key="13">
    <source>
        <dbReference type="Proteomes" id="UP000010473"/>
    </source>
</evidence>
<evidence type="ECO:0000256" key="6">
    <source>
        <dbReference type="ARBA" id="ARBA00022840"/>
    </source>
</evidence>
<dbReference type="EMBL" id="CP003653">
    <property type="protein sequence ID" value="AFZ35399.1"/>
    <property type="molecule type" value="Genomic_DNA"/>
</dbReference>
<dbReference type="Gene3D" id="3.30.200.20">
    <property type="entry name" value="Phosphorylase Kinase, domain 1"/>
    <property type="match status" value="1"/>
</dbReference>
<dbReference type="eggNOG" id="COG0515">
    <property type="taxonomic scope" value="Bacteria"/>
</dbReference>
<evidence type="ECO:0000313" key="12">
    <source>
        <dbReference type="EMBL" id="AFZ35399.1"/>
    </source>
</evidence>
<dbReference type="InterPro" id="IPR011009">
    <property type="entry name" value="Kinase-like_dom_sf"/>
</dbReference>
<evidence type="ECO:0000256" key="1">
    <source>
        <dbReference type="ARBA" id="ARBA00012513"/>
    </source>
</evidence>
<evidence type="ECO:0000256" key="10">
    <source>
        <dbReference type="SAM" id="Phobius"/>
    </source>
</evidence>
<evidence type="ECO:0000259" key="11">
    <source>
        <dbReference type="PROSITE" id="PS50011"/>
    </source>
</evidence>
<dbReference type="KEGG" id="scs:Sta7437_1842"/>
<dbReference type="CDD" id="cd14014">
    <property type="entry name" value="STKc_PknB_like"/>
    <property type="match status" value="1"/>
</dbReference>
<dbReference type="RefSeq" id="WP_015193070.1">
    <property type="nucleotide sequence ID" value="NC_019748.1"/>
</dbReference>
<dbReference type="HOGENOM" id="CLU_000288_135_5_3"/>
<keyword evidence="5 12" id="KW-0418">Kinase</keyword>